<protein>
    <recommendedName>
        <fullName evidence="1">Mitochondrial escape protein 2</fullName>
    </recommendedName>
</protein>
<dbReference type="Proteomes" id="UP000044602">
    <property type="component" value="Unassembled WGS sequence"/>
</dbReference>
<evidence type="ECO:0000256" key="2">
    <source>
        <dbReference type="SAM" id="MobiDB-lite"/>
    </source>
</evidence>
<keyword evidence="1" id="KW-0507">mRNA processing</keyword>
<comment type="similarity">
    <text evidence="1">Belongs to the YME2 family.</text>
</comment>
<keyword evidence="1" id="KW-0496">Mitochondrion</keyword>
<feature type="non-terminal residue" evidence="3">
    <location>
        <position position="131"/>
    </location>
</feature>
<evidence type="ECO:0000313" key="3">
    <source>
        <dbReference type="EMBL" id="CRJ95504.1"/>
    </source>
</evidence>
<accession>A0A0G4KI58</accession>
<name>A0A0G4KI58_VERLO</name>
<gene>
    <name evidence="3" type="ORF">BN1708_002029</name>
</gene>
<dbReference type="GO" id="GO:0003723">
    <property type="term" value="F:RNA binding"/>
    <property type="evidence" value="ECO:0007669"/>
    <property type="project" value="UniProtKB-UniRule"/>
</dbReference>
<keyword evidence="1" id="KW-0999">Mitochondrion inner membrane</keyword>
<evidence type="ECO:0000256" key="1">
    <source>
        <dbReference type="RuleBase" id="RU367108"/>
    </source>
</evidence>
<dbReference type="AlphaFoldDB" id="A0A0G4KI58"/>
<keyword evidence="4" id="KW-1185">Reference proteome</keyword>
<dbReference type="PANTHER" id="PTHR32198">
    <property type="entry name" value="MITOCHONDRIAL ESCAPE PROTEIN 2"/>
    <property type="match status" value="1"/>
</dbReference>
<feature type="compositionally biased region" description="Gly residues" evidence="2">
    <location>
        <begin position="100"/>
        <end position="118"/>
    </location>
</feature>
<organism evidence="3 4">
    <name type="scientific">Verticillium longisporum</name>
    <name type="common">Verticillium dahliae var. longisporum</name>
    <dbReference type="NCBI Taxonomy" id="100787"/>
    <lineage>
        <taxon>Eukaryota</taxon>
        <taxon>Fungi</taxon>
        <taxon>Dikarya</taxon>
        <taxon>Ascomycota</taxon>
        <taxon>Pezizomycotina</taxon>
        <taxon>Sordariomycetes</taxon>
        <taxon>Hypocreomycetidae</taxon>
        <taxon>Glomerellales</taxon>
        <taxon>Plectosphaerellaceae</taxon>
        <taxon>Verticillium</taxon>
    </lineage>
</organism>
<dbReference type="InterPro" id="IPR039627">
    <property type="entry name" value="Yme2_C"/>
</dbReference>
<sequence length="131" mass="13896">MDCKEKSGHITAAQDESILFFDNLFPLKLSFLFRRPWQSDEDIADLLKRFDSSSLGLLDPINLVKKAIPQDIPMKVTEILPRLKDGGVFVKFYGAGGAPGGMPGGMPGGAPGGPGGPGATHDDGPTVEEVD</sequence>
<dbReference type="GO" id="GO:0006397">
    <property type="term" value="P:mRNA processing"/>
    <property type="evidence" value="ECO:0007669"/>
    <property type="project" value="UniProtKB-UniRule"/>
</dbReference>
<keyword evidence="1" id="KW-0694">RNA-binding</keyword>
<comment type="function">
    <text evidence="1">Plays a role in maintaining the mitochondrial genome and in controlling the mtDNA escape. Involved in the regulation of mtDNA nucleotide structure and number. May have a dispensable role in early maturation of pre-rRNA.</text>
</comment>
<comment type="subcellular location">
    <subcellularLocation>
        <location evidence="1">Mitochondrion inner membrane</location>
        <topology evidence="1">Single-pass membrane protein</topology>
    </subcellularLocation>
</comment>
<feature type="region of interest" description="Disordered" evidence="2">
    <location>
        <begin position="100"/>
        <end position="131"/>
    </location>
</feature>
<keyword evidence="1" id="KW-0472">Membrane</keyword>
<evidence type="ECO:0000313" key="4">
    <source>
        <dbReference type="Proteomes" id="UP000044602"/>
    </source>
</evidence>
<proteinExistence type="inferred from homology"/>
<dbReference type="GO" id="GO:0005743">
    <property type="term" value="C:mitochondrial inner membrane"/>
    <property type="evidence" value="ECO:0007669"/>
    <property type="project" value="UniProtKB-SubCell"/>
</dbReference>
<dbReference type="PANTHER" id="PTHR32198:SF2">
    <property type="entry name" value="MITOCHONDRIAL ESCAPE PROTEIN 2"/>
    <property type="match status" value="1"/>
</dbReference>
<dbReference type="STRING" id="100787.A0A0G4KI58"/>
<dbReference type="EMBL" id="CVQH01001113">
    <property type="protein sequence ID" value="CRJ95504.1"/>
    <property type="molecule type" value="Genomic_DNA"/>
</dbReference>
<reference evidence="3 4" key="1">
    <citation type="submission" date="2015-05" db="EMBL/GenBank/DDBJ databases">
        <authorList>
            <person name="Wang D.B."/>
            <person name="Wang M."/>
        </authorList>
    </citation>
    <scope>NUCLEOTIDE SEQUENCE [LARGE SCALE GENOMIC DNA]</scope>
    <source>
        <strain evidence="3">VL1</strain>
    </source>
</reference>